<evidence type="ECO:0000256" key="2">
    <source>
        <dbReference type="ARBA" id="ARBA00023125"/>
    </source>
</evidence>
<dbReference type="SMART" id="SM00342">
    <property type="entry name" value="HTH_ARAC"/>
    <property type="match status" value="1"/>
</dbReference>
<keyword evidence="2" id="KW-0238">DNA-binding</keyword>
<proteinExistence type="predicted"/>
<evidence type="ECO:0000313" key="6">
    <source>
        <dbReference type="Proteomes" id="UP001065174"/>
    </source>
</evidence>
<dbReference type="Proteomes" id="UP001065174">
    <property type="component" value="Chromosome"/>
</dbReference>
<feature type="domain" description="HTH araC/xylS-type" evidence="4">
    <location>
        <begin position="98"/>
        <end position="177"/>
    </location>
</feature>
<dbReference type="PANTHER" id="PTHR43280:SF28">
    <property type="entry name" value="HTH-TYPE TRANSCRIPTIONAL ACTIVATOR RHAS"/>
    <property type="match status" value="1"/>
</dbReference>
<evidence type="ECO:0000313" key="5">
    <source>
        <dbReference type="EMBL" id="UXP33869.1"/>
    </source>
</evidence>
<dbReference type="EMBL" id="CP106679">
    <property type="protein sequence ID" value="UXP33869.1"/>
    <property type="molecule type" value="Genomic_DNA"/>
</dbReference>
<reference evidence="5" key="1">
    <citation type="submission" date="2022-09" db="EMBL/GenBank/DDBJ databases">
        <title>Comparative genomics and taxonomic characterization of three novel marine species of genus Reichenbachiella exhibiting antioxidant and polysaccharide degradation activities.</title>
        <authorList>
            <person name="Muhammad N."/>
            <person name="Lee Y.-J."/>
            <person name="Ko J."/>
            <person name="Kim S.-G."/>
        </authorList>
    </citation>
    <scope>NUCLEOTIDE SEQUENCE</scope>
    <source>
        <strain evidence="5">BKB1-1</strain>
    </source>
</reference>
<accession>A0ABY6CVC0</accession>
<dbReference type="RefSeq" id="WP_262311295.1">
    <property type="nucleotide sequence ID" value="NZ_CP106679.1"/>
</dbReference>
<dbReference type="Gene3D" id="1.10.10.60">
    <property type="entry name" value="Homeodomain-like"/>
    <property type="match status" value="1"/>
</dbReference>
<dbReference type="PANTHER" id="PTHR43280">
    <property type="entry name" value="ARAC-FAMILY TRANSCRIPTIONAL REGULATOR"/>
    <property type="match status" value="1"/>
</dbReference>
<sequence>MSQTLHIKNMVCPRCIASVGDILAELNIQISQLELGEVKTVEDLSEQQSEELAKCLAERGFELLQDHKSKMIAQIKAIIIETIHLSKEHLQVNYSTLLSEKLHHDYASLSRLFSSVEGLTIEKFVLKQKIERVKELIFYDEMNLSEIAYDVHYSSVAHLSTQFKKETGMTPSQFKKLKQPGHSSREQVGS</sequence>
<dbReference type="InterPro" id="IPR009057">
    <property type="entry name" value="Homeodomain-like_sf"/>
</dbReference>
<dbReference type="Gene3D" id="3.30.70.100">
    <property type="match status" value="1"/>
</dbReference>
<organism evidence="5 6">
    <name type="scientific">Reichenbachiella agarivorans</name>
    <dbReference type="NCBI Taxonomy" id="2979464"/>
    <lineage>
        <taxon>Bacteria</taxon>
        <taxon>Pseudomonadati</taxon>
        <taxon>Bacteroidota</taxon>
        <taxon>Cytophagia</taxon>
        <taxon>Cytophagales</taxon>
        <taxon>Reichenbachiellaceae</taxon>
        <taxon>Reichenbachiella</taxon>
    </lineage>
</organism>
<evidence type="ECO:0000259" key="4">
    <source>
        <dbReference type="PROSITE" id="PS01124"/>
    </source>
</evidence>
<keyword evidence="1" id="KW-0805">Transcription regulation</keyword>
<name>A0ABY6CVC0_9BACT</name>
<dbReference type="Pfam" id="PF12833">
    <property type="entry name" value="HTH_18"/>
    <property type="match status" value="1"/>
</dbReference>
<dbReference type="SUPFAM" id="SSF46689">
    <property type="entry name" value="Homeodomain-like"/>
    <property type="match status" value="1"/>
</dbReference>
<keyword evidence="3" id="KW-0804">Transcription</keyword>
<gene>
    <name evidence="5" type="ORF">N6H18_07910</name>
</gene>
<keyword evidence="6" id="KW-1185">Reference proteome</keyword>
<protein>
    <submittedName>
        <fullName evidence="5">AraC family transcriptional regulator</fullName>
    </submittedName>
</protein>
<dbReference type="InterPro" id="IPR018060">
    <property type="entry name" value="HTH_AraC"/>
</dbReference>
<evidence type="ECO:0000256" key="1">
    <source>
        <dbReference type="ARBA" id="ARBA00023015"/>
    </source>
</evidence>
<evidence type="ECO:0000256" key="3">
    <source>
        <dbReference type="ARBA" id="ARBA00023163"/>
    </source>
</evidence>
<dbReference type="PROSITE" id="PS01124">
    <property type="entry name" value="HTH_ARAC_FAMILY_2"/>
    <property type="match status" value="1"/>
</dbReference>